<accession>A0AAN8N4B6</accession>
<feature type="chain" id="PRO_5043051270" evidence="2">
    <location>
        <begin position="22"/>
        <end position="394"/>
    </location>
</feature>
<proteinExistence type="predicted"/>
<feature type="signal peptide" evidence="2">
    <location>
        <begin position="1"/>
        <end position="21"/>
    </location>
</feature>
<evidence type="ECO:0000256" key="2">
    <source>
        <dbReference type="SAM" id="SignalP"/>
    </source>
</evidence>
<dbReference type="EMBL" id="JAVHNR010000001">
    <property type="protein sequence ID" value="KAK6356051.1"/>
    <property type="molecule type" value="Genomic_DNA"/>
</dbReference>
<dbReference type="AlphaFoldDB" id="A0AAN8N4B6"/>
<evidence type="ECO:0000256" key="1">
    <source>
        <dbReference type="SAM" id="MobiDB-lite"/>
    </source>
</evidence>
<feature type="compositionally biased region" description="Low complexity" evidence="1">
    <location>
        <begin position="314"/>
        <end position="340"/>
    </location>
</feature>
<feature type="region of interest" description="Disordered" evidence="1">
    <location>
        <begin position="252"/>
        <end position="394"/>
    </location>
</feature>
<protein>
    <submittedName>
        <fullName evidence="3">Uncharacterized protein</fullName>
    </submittedName>
</protein>
<feature type="compositionally biased region" description="Pro residues" evidence="1">
    <location>
        <begin position="299"/>
        <end position="313"/>
    </location>
</feature>
<evidence type="ECO:0000313" key="4">
    <source>
        <dbReference type="Proteomes" id="UP001313282"/>
    </source>
</evidence>
<dbReference type="PANTHER" id="PTHR34618">
    <property type="entry name" value="SURFACE PROTEIN MAS1, PUTATIVE-RELATED"/>
    <property type="match status" value="1"/>
</dbReference>
<comment type="caution">
    <text evidence="3">The sequence shown here is derived from an EMBL/GenBank/DDBJ whole genome shotgun (WGS) entry which is preliminary data.</text>
</comment>
<feature type="compositionally biased region" description="Acidic residues" evidence="1">
    <location>
        <begin position="271"/>
        <end position="294"/>
    </location>
</feature>
<name>A0AAN8N4B6_9PEZI</name>
<dbReference type="InterPro" id="IPR021476">
    <property type="entry name" value="Egh16-like"/>
</dbReference>
<dbReference type="Proteomes" id="UP001313282">
    <property type="component" value="Unassembled WGS sequence"/>
</dbReference>
<feature type="compositionally biased region" description="Low complexity" evidence="1">
    <location>
        <begin position="256"/>
        <end position="266"/>
    </location>
</feature>
<dbReference type="Pfam" id="PF11327">
    <property type="entry name" value="Egh16-like"/>
    <property type="match status" value="1"/>
</dbReference>
<keyword evidence="2" id="KW-0732">Signal</keyword>
<evidence type="ECO:0000313" key="3">
    <source>
        <dbReference type="EMBL" id="KAK6356051.1"/>
    </source>
</evidence>
<keyword evidence="4" id="KW-1185">Reference proteome</keyword>
<reference evidence="3 4" key="1">
    <citation type="submission" date="2019-10" db="EMBL/GenBank/DDBJ databases">
        <authorList>
            <person name="Palmer J.M."/>
        </authorList>
    </citation>
    <scope>NUCLEOTIDE SEQUENCE [LARGE SCALE GENOMIC DNA]</scope>
    <source>
        <strain evidence="3 4">TWF718</strain>
    </source>
</reference>
<sequence>MISVIGTVALAILSCASSVYGHALIIEAEGNHDTSKRGRGLGFRHEVHKNGRHADWLHPFQLDSVIFKDPLIPCCGRHRVYSEQGCGLTLFEMWRKDMLPYGLGDIGWGDHRVHHLYNTQRGYKLNIAEEVDTLIKESLIPQASAGGWMKMRIHQVNADGAGPFRCKLDQTGLASNFTDWIPLTQNIPGDAHSVNHHTVRSGHLWLQMPLPKDLACTGTYGNYQNICMVRCENQAVNGPFGGCVPFQQVPAPIKETPTSTKPTPTGTNGGEEQEEEQEGEQEGEQEEGMADETDTQPVLQPPKPKPAQQPPKGNPAKPQPSIKTVYKPVKPKPSVKTVYKQVKPQLSIKTVYKPAPRPTGAKKPIGKGQKPTPAPKAPAPKEDVTEDSEDETYF</sequence>
<feature type="compositionally biased region" description="Acidic residues" evidence="1">
    <location>
        <begin position="384"/>
        <end position="394"/>
    </location>
</feature>
<dbReference type="PANTHER" id="PTHR34618:SF1">
    <property type="entry name" value="SECRETED PROTEIN"/>
    <property type="match status" value="1"/>
</dbReference>
<gene>
    <name evidence="3" type="ORF">TWF718_000425</name>
</gene>
<organism evidence="3 4">
    <name type="scientific">Orbilia javanica</name>
    <dbReference type="NCBI Taxonomy" id="47235"/>
    <lineage>
        <taxon>Eukaryota</taxon>
        <taxon>Fungi</taxon>
        <taxon>Dikarya</taxon>
        <taxon>Ascomycota</taxon>
        <taxon>Pezizomycotina</taxon>
        <taxon>Orbiliomycetes</taxon>
        <taxon>Orbiliales</taxon>
        <taxon>Orbiliaceae</taxon>
        <taxon>Orbilia</taxon>
    </lineage>
</organism>